<dbReference type="InterPro" id="IPR029058">
    <property type="entry name" value="AB_hydrolase_fold"/>
</dbReference>
<reference evidence="1" key="1">
    <citation type="submission" date="2019-02" db="EMBL/GenBank/DDBJ databases">
        <authorList>
            <person name="Gruber-Vodicka R. H."/>
            <person name="Seah K. B. B."/>
        </authorList>
    </citation>
    <scope>NUCLEOTIDE SEQUENCE</scope>
    <source>
        <strain evidence="1">BECK_S313</strain>
    </source>
</reference>
<name>A0A450WPH5_9GAMM</name>
<evidence type="ECO:0000313" key="1">
    <source>
        <dbReference type="EMBL" id="VFK18894.1"/>
    </source>
</evidence>
<proteinExistence type="predicted"/>
<dbReference type="EMBL" id="CAADFK010000155">
    <property type="protein sequence ID" value="VFK18894.1"/>
    <property type="molecule type" value="Genomic_DNA"/>
</dbReference>
<dbReference type="AlphaFoldDB" id="A0A450WPH5"/>
<organism evidence="1">
    <name type="scientific">Candidatus Kentrum sp. LPFa</name>
    <dbReference type="NCBI Taxonomy" id="2126335"/>
    <lineage>
        <taxon>Bacteria</taxon>
        <taxon>Pseudomonadati</taxon>
        <taxon>Pseudomonadota</taxon>
        <taxon>Gammaproteobacteria</taxon>
        <taxon>Candidatus Kentrum</taxon>
    </lineage>
</organism>
<sequence length="312" mass="35925">MRDIKKNTIYSTTELDLIYDEPVLNELHDWPYSNHFFSYFKRESTKLVVMLQGGIDREKVPLPVFQRWSWSEEIKSSVLILNDPTLFGNQLSLGWWQGEESSYALSSACDFISLIIGKLGYSIQDVLFYGSSAGGFSALMMAGHLRGGLAIVNNPQINLLERHIEHPFQAVLETKFRGISREEAFNEYPTRFSVSALFKEINYIPRILYYQNVKDHLHFEGQYLPFVKELYGSGLDPNEFQSVLYMHHWGHFPLERIKTISIINLSIAELSGCNDRMKLKEIPGVFESVNVPITCQPKIEMSPTFQNRDVPL</sequence>
<dbReference type="SUPFAM" id="SSF53474">
    <property type="entry name" value="alpha/beta-Hydrolases"/>
    <property type="match status" value="1"/>
</dbReference>
<accession>A0A450WPH5</accession>
<protein>
    <submittedName>
        <fullName evidence="1">Uncharacterized protein</fullName>
    </submittedName>
</protein>
<gene>
    <name evidence="1" type="ORF">BECKLPF1236B_GA0070989_11558</name>
</gene>